<feature type="compositionally biased region" description="Low complexity" evidence="2">
    <location>
        <begin position="72"/>
        <end position="83"/>
    </location>
</feature>
<evidence type="ECO:0000256" key="2">
    <source>
        <dbReference type="SAM" id="MobiDB-lite"/>
    </source>
</evidence>
<reference evidence="4" key="1">
    <citation type="submission" date="2021-01" db="EMBL/GenBank/DDBJ databases">
        <authorList>
            <person name="Corre E."/>
            <person name="Pelletier E."/>
            <person name="Niang G."/>
            <person name="Scheremetjew M."/>
            <person name="Finn R."/>
            <person name="Kale V."/>
            <person name="Holt S."/>
            <person name="Cochrane G."/>
            <person name="Meng A."/>
            <person name="Brown T."/>
            <person name="Cohen L."/>
        </authorList>
    </citation>
    <scope>NUCLEOTIDE SEQUENCE</scope>
    <source>
        <strain evidence="4">CCMP3105</strain>
    </source>
</reference>
<evidence type="ECO:0000256" key="1">
    <source>
        <dbReference type="ARBA" id="ARBA00022553"/>
    </source>
</evidence>
<feature type="domain" description="CSD" evidence="3">
    <location>
        <begin position="160"/>
        <end position="228"/>
    </location>
</feature>
<proteinExistence type="predicted"/>
<name>A0A7S4Q0Q2_9DINO</name>
<dbReference type="InterPro" id="IPR012340">
    <property type="entry name" value="NA-bd_OB-fold"/>
</dbReference>
<feature type="domain" description="CSD" evidence="3">
    <location>
        <begin position="551"/>
        <end position="619"/>
    </location>
</feature>
<dbReference type="PANTHER" id="PTHR12962">
    <property type="entry name" value="CALCIUM-REGULATED HEAT STABLE PROTEIN CRHSP-24-RELATED"/>
    <property type="match status" value="1"/>
</dbReference>
<dbReference type="Gene3D" id="2.40.50.140">
    <property type="entry name" value="Nucleic acid-binding proteins"/>
    <property type="match status" value="5"/>
</dbReference>
<sequence length="638" mass="69923">MPQTGFVSRWNDEKGFGFIVQHNSQESIYVHRTGLVGVESLREGDEVQYDRFQDAIDVKRGKERATNVHLISSSTDGGSSGSTALHHGQMDRPHDGTAYAATSSHSRMNGYSGELPGNPAAPGGRGFGRESRPYGHEGGGCGPHHRQEDRPTNLHAQVRVEVGTVKSWNDEKKFGFIIPDRGGDSIYVHTTGLAGPEYLREGDAVEFERFQDSHDMKRGKERAVNVRLLGDSFSKTVSSVGGTAYGYSRQEIRTPPPPAPKPLIETGSVSRWNDEKGFGFIVHHATQESLYVHRTGLLGDATLQEGDEVEFERFQDARDVERGKERCVNVRILRGDSAKTSSSSTGFGYNRDDHGYARGGSGYEREDHYYGHGYGQQKQPGLPGGNASYGRSDYAYGSNRAAPYGHGASMASPAGSHPAKEVGTVMSWNDEKGFGFILFHGSKESIYMHRTGLLDTTSVVTGDTVEFERTQDQRDVERGKERAVNIRVITGGGAHGGRDYETPYQSPFPRTAPPPQDYVGYTPQHASFTQESNSYGQVDRRFGSKGAGSGYEHGTVTAWNEDKGFGFIVVDATQESIYVHRTGLLGSDSLREGDPVEFGRTQDARDLERGKQRAVNVRVLGGGGGGRGRDRSRSPRRR</sequence>
<dbReference type="PANTHER" id="PTHR12962:SF1">
    <property type="entry name" value="COLD SHOCK DOMAIN-CONTAINING PROTEIN CG9705"/>
    <property type="match status" value="1"/>
</dbReference>
<dbReference type="InterPro" id="IPR011129">
    <property type="entry name" value="CSD"/>
</dbReference>
<feature type="compositionally biased region" description="Polar residues" evidence="2">
    <location>
        <begin position="100"/>
        <end position="109"/>
    </location>
</feature>
<organism evidence="4">
    <name type="scientific">Alexandrium monilatum</name>
    <dbReference type="NCBI Taxonomy" id="311494"/>
    <lineage>
        <taxon>Eukaryota</taxon>
        <taxon>Sar</taxon>
        <taxon>Alveolata</taxon>
        <taxon>Dinophyceae</taxon>
        <taxon>Gonyaulacales</taxon>
        <taxon>Pyrocystaceae</taxon>
        <taxon>Alexandrium</taxon>
    </lineage>
</organism>
<dbReference type="Pfam" id="PF00313">
    <property type="entry name" value="CSD"/>
    <property type="match status" value="5"/>
</dbReference>
<dbReference type="CDD" id="cd04458">
    <property type="entry name" value="CSP_CDS"/>
    <property type="match status" value="4"/>
</dbReference>
<feature type="domain" description="CSD" evidence="3">
    <location>
        <begin position="264"/>
        <end position="332"/>
    </location>
</feature>
<feature type="domain" description="CSD" evidence="3">
    <location>
        <begin position="420"/>
        <end position="488"/>
    </location>
</feature>
<dbReference type="SUPFAM" id="SSF50249">
    <property type="entry name" value="Nucleic acid-binding proteins"/>
    <property type="match status" value="5"/>
</dbReference>
<keyword evidence="1" id="KW-0597">Phosphoprotein</keyword>
<dbReference type="InterPro" id="IPR002059">
    <property type="entry name" value="CSP_DNA-bd"/>
</dbReference>
<dbReference type="PROSITE" id="PS51857">
    <property type="entry name" value="CSD_2"/>
    <property type="match status" value="5"/>
</dbReference>
<accession>A0A7S4Q0Q2</accession>
<feature type="compositionally biased region" description="Polar residues" evidence="2">
    <location>
        <begin position="338"/>
        <end position="347"/>
    </location>
</feature>
<dbReference type="SMART" id="SM00357">
    <property type="entry name" value="CSP"/>
    <property type="match status" value="5"/>
</dbReference>
<dbReference type="InterPro" id="IPR052069">
    <property type="entry name" value="Ca-reg_mRNA-binding_domain"/>
</dbReference>
<evidence type="ECO:0000313" key="4">
    <source>
        <dbReference type="EMBL" id="CAE4568686.1"/>
    </source>
</evidence>
<gene>
    <name evidence="4" type="ORF">AMON00008_LOCUS8305</name>
</gene>
<dbReference type="GO" id="GO:0005737">
    <property type="term" value="C:cytoplasm"/>
    <property type="evidence" value="ECO:0007669"/>
    <property type="project" value="TreeGrafter"/>
</dbReference>
<dbReference type="EMBL" id="HBNR01012848">
    <property type="protein sequence ID" value="CAE4568686.1"/>
    <property type="molecule type" value="Transcribed_RNA"/>
</dbReference>
<protein>
    <recommendedName>
        <fullName evidence="3">CSD domain-containing protein</fullName>
    </recommendedName>
</protein>
<dbReference type="GO" id="GO:0003730">
    <property type="term" value="F:mRNA 3'-UTR binding"/>
    <property type="evidence" value="ECO:0007669"/>
    <property type="project" value="TreeGrafter"/>
</dbReference>
<feature type="compositionally biased region" description="Basic and acidic residues" evidence="2">
    <location>
        <begin position="627"/>
        <end position="638"/>
    </location>
</feature>
<dbReference type="AlphaFoldDB" id="A0A7S4Q0Q2"/>
<feature type="region of interest" description="Disordered" evidence="2">
    <location>
        <begin position="338"/>
        <end position="387"/>
    </location>
</feature>
<dbReference type="GO" id="GO:0043488">
    <property type="term" value="P:regulation of mRNA stability"/>
    <property type="evidence" value="ECO:0007669"/>
    <property type="project" value="TreeGrafter"/>
</dbReference>
<feature type="domain" description="CSD" evidence="3">
    <location>
        <begin position="2"/>
        <end position="70"/>
    </location>
</feature>
<feature type="region of interest" description="Disordered" evidence="2">
    <location>
        <begin position="71"/>
        <end position="151"/>
    </location>
</feature>
<evidence type="ECO:0000259" key="3">
    <source>
        <dbReference type="PROSITE" id="PS51857"/>
    </source>
</evidence>
<feature type="region of interest" description="Disordered" evidence="2">
    <location>
        <begin position="606"/>
        <end position="638"/>
    </location>
</feature>